<evidence type="ECO:0000313" key="2">
    <source>
        <dbReference type="Proteomes" id="UP000240377"/>
    </source>
</evidence>
<proteinExistence type="predicted"/>
<dbReference type="RefSeq" id="YP_009798410.1">
    <property type="nucleotide sequence ID" value="NC_047926.1"/>
</dbReference>
<dbReference type="KEGG" id="vg:54988872"/>
<protein>
    <submittedName>
        <fullName evidence="1">Uncharacterized protein</fullName>
    </submittedName>
</protein>
<organism evidence="1 2">
    <name type="scientific">Lactobacillus phage Semele</name>
    <dbReference type="NCBI Taxonomy" id="2079433"/>
    <lineage>
        <taxon>Viruses</taxon>
        <taxon>Duplodnaviria</taxon>
        <taxon>Heunggongvirae</taxon>
        <taxon>Uroviricota</taxon>
        <taxon>Caudoviricetes</taxon>
        <taxon>Herelleviridae</taxon>
        <taxon>Harbinvirus</taxon>
        <taxon>Harbinvirus semele</taxon>
    </lineage>
</organism>
<keyword evidence="2" id="KW-1185">Reference proteome</keyword>
<dbReference type="GeneID" id="54988872"/>
<sequence length="56" mass="6809">MKDDNHSEEVNKVLKKFYREHKDGLDKKCKELKAYNDAHYDEFVKKLKDEISKNHK</sequence>
<accession>A0A2K9VCY7</accession>
<name>A0A2K9VCY7_9CAUD</name>
<reference evidence="1" key="1">
    <citation type="submission" date="2018-01" db="EMBL/GenBank/DDBJ databases">
        <title>Lactobacillus phages that infect wine-derived L. plantarum strains.</title>
        <authorList>
            <person name="Kyrkou I."/>
            <person name="Hestbjerg Hansen L."/>
        </authorList>
    </citation>
    <scope>NUCLEOTIDE SEQUENCE [LARGE SCALE GENOMIC DNA]</scope>
</reference>
<dbReference type="Proteomes" id="UP000240377">
    <property type="component" value="Segment"/>
</dbReference>
<dbReference type="EMBL" id="MG765279">
    <property type="protein sequence ID" value="AUV60091.1"/>
    <property type="molecule type" value="Genomic_DNA"/>
</dbReference>
<evidence type="ECO:0000313" key="1">
    <source>
        <dbReference type="EMBL" id="AUV60091.1"/>
    </source>
</evidence>